<accession>A0A0B7NNU2</accession>
<keyword evidence="2" id="KW-0472">Membrane</keyword>
<evidence type="ECO:0000256" key="2">
    <source>
        <dbReference type="SAM" id="Phobius"/>
    </source>
</evidence>
<keyword evidence="2" id="KW-1133">Transmembrane helix</keyword>
<protein>
    <submittedName>
        <fullName evidence="4">Hypothetical membrane protein</fullName>
    </submittedName>
</protein>
<gene>
    <name evidence="4" type="ORF">PFCIRM138_07055</name>
</gene>
<evidence type="ECO:0000256" key="1">
    <source>
        <dbReference type="SAM" id="MobiDB-lite"/>
    </source>
</evidence>
<dbReference type="AlphaFoldDB" id="A0A0B7NNU2"/>
<proteinExistence type="predicted"/>
<feature type="transmembrane region" description="Helical" evidence="2">
    <location>
        <begin position="16"/>
        <end position="38"/>
    </location>
</feature>
<feature type="domain" description="DUF8175" evidence="3">
    <location>
        <begin position="56"/>
        <end position="241"/>
    </location>
</feature>
<reference evidence="4" key="1">
    <citation type="submission" date="2014-08" db="EMBL/GenBank/DDBJ databases">
        <authorList>
            <person name="Falentin Helene"/>
        </authorList>
    </citation>
    <scope>NUCLEOTIDE SEQUENCE</scope>
</reference>
<feature type="region of interest" description="Disordered" evidence="1">
    <location>
        <begin position="40"/>
        <end position="62"/>
    </location>
</feature>
<sequence>MAEDTDQKNPFTRPGFILAAVVVALVVVLGIVVGVVNATRSDPESQSSPSPSESSAAPTADESAAAGGASVCGLSGEVLSGSISTAPAAKWEYQGTVAYPTSSEAGPADTKNGVRTCFQHSPEGALFAAANAVVQGSDESTVKPWLDYFVTGSARDQVLSAGAGSSTGSGTRVEIAGFRVLAYDGDSARIDVAVRGSASGKTLNLSMVYPLVWEDGDWKLNVTNASAPIDVATIPDLAGYITWGA</sequence>
<organism evidence="4">
    <name type="scientific">Propionibacterium freudenreichii subsp. freudenreichii</name>
    <dbReference type="NCBI Taxonomy" id="66712"/>
    <lineage>
        <taxon>Bacteria</taxon>
        <taxon>Bacillati</taxon>
        <taxon>Actinomycetota</taxon>
        <taxon>Actinomycetes</taxon>
        <taxon>Propionibacteriales</taxon>
        <taxon>Propionibacteriaceae</taxon>
        <taxon>Propionibacterium</taxon>
    </lineage>
</organism>
<dbReference type="InterPro" id="IPR058488">
    <property type="entry name" value="DUF8175"/>
</dbReference>
<feature type="compositionally biased region" description="Low complexity" evidence="1">
    <location>
        <begin position="44"/>
        <end position="62"/>
    </location>
</feature>
<name>A0A0B7NNU2_PROFF</name>
<keyword evidence="2" id="KW-0812">Transmembrane</keyword>
<evidence type="ECO:0000313" key="4">
    <source>
        <dbReference type="EMBL" id="CEP25570.1"/>
    </source>
</evidence>
<evidence type="ECO:0000259" key="3">
    <source>
        <dbReference type="Pfam" id="PF26526"/>
    </source>
</evidence>
<dbReference type="Pfam" id="PF26526">
    <property type="entry name" value="DUF8175"/>
    <property type="match status" value="1"/>
</dbReference>
<dbReference type="EMBL" id="LM676376">
    <property type="protein sequence ID" value="CEP25570.1"/>
    <property type="molecule type" value="Genomic_DNA"/>
</dbReference>